<dbReference type="Proteomes" id="UP000095192">
    <property type="component" value="Unassembled WGS sequence"/>
</dbReference>
<keyword evidence="2" id="KW-0472">Membrane</keyword>
<accession>A0A1D3D953</accession>
<dbReference type="InParanoid" id="A0A1D3D953"/>
<keyword evidence="4" id="KW-1185">Reference proteome</keyword>
<feature type="transmembrane region" description="Helical" evidence="2">
    <location>
        <begin position="146"/>
        <end position="168"/>
    </location>
</feature>
<feature type="transmembrane region" description="Helical" evidence="2">
    <location>
        <begin position="242"/>
        <end position="266"/>
    </location>
</feature>
<feature type="transmembrane region" description="Helical" evidence="2">
    <location>
        <begin position="202"/>
        <end position="222"/>
    </location>
</feature>
<sequence>MKPSGNQLIGDSEENGASVQQTTAALPADDSLHHPLEEVTAADAPFRDHYPTKAVPTGGSHERRVAEEASGAASSGGSICKRLLCFFRRAEGQYDQLMSHVVKPGISTPSTAQAALPRRRCCTFQRPFSGQPRLPVLEGLLTLHELIVASTLPMVTIIFVVYWTLLFPQDHPKVLWISVYMHLASPVGAWLLAGLSRFPYRLSMLPLILLAGLCYIVMIAVMQRFGSGFVYWFMNFQKRPTLASVMALIILLIMTPLAACISWFVLHRNNAAFLPPN</sequence>
<reference evidence="3 4" key="1">
    <citation type="journal article" date="2016" name="BMC Genomics">
        <title>Comparative genomics reveals Cyclospora cayetanensis possesses coccidia-like metabolism and invasion components but unique surface antigens.</title>
        <authorList>
            <person name="Liu S."/>
            <person name="Wang L."/>
            <person name="Zheng H."/>
            <person name="Xu Z."/>
            <person name="Roellig D.M."/>
            <person name="Li N."/>
            <person name="Frace M.A."/>
            <person name="Tang K."/>
            <person name="Arrowood M.J."/>
            <person name="Moss D.M."/>
            <person name="Zhang L."/>
            <person name="Feng Y."/>
            <person name="Xiao L."/>
        </authorList>
    </citation>
    <scope>NUCLEOTIDE SEQUENCE [LARGE SCALE GENOMIC DNA]</scope>
    <source>
        <strain evidence="3 4">CHN_HEN01</strain>
    </source>
</reference>
<name>A0A1D3D953_9EIME</name>
<evidence type="ECO:0000313" key="3">
    <source>
        <dbReference type="EMBL" id="OEH79958.1"/>
    </source>
</evidence>
<dbReference type="AlphaFoldDB" id="A0A1D3D953"/>
<organism evidence="3 4">
    <name type="scientific">Cyclospora cayetanensis</name>
    <dbReference type="NCBI Taxonomy" id="88456"/>
    <lineage>
        <taxon>Eukaryota</taxon>
        <taxon>Sar</taxon>
        <taxon>Alveolata</taxon>
        <taxon>Apicomplexa</taxon>
        <taxon>Conoidasida</taxon>
        <taxon>Coccidia</taxon>
        <taxon>Eucoccidiorida</taxon>
        <taxon>Eimeriorina</taxon>
        <taxon>Eimeriidae</taxon>
        <taxon>Cyclospora</taxon>
    </lineage>
</organism>
<feature type="transmembrane region" description="Helical" evidence="2">
    <location>
        <begin position="174"/>
        <end position="195"/>
    </location>
</feature>
<keyword evidence="2" id="KW-1133">Transmembrane helix</keyword>
<evidence type="ECO:0000256" key="1">
    <source>
        <dbReference type="SAM" id="MobiDB-lite"/>
    </source>
</evidence>
<evidence type="ECO:0000313" key="4">
    <source>
        <dbReference type="Proteomes" id="UP000095192"/>
    </source>
</evidence>
<keyword evidence="2" id="KW-0812">Transmembrane</keyword>
<evidence type="ECO:0000256" key="2">
    <source>
        <dbReference type="SAM" id="Phobius"/>
    </source>
</evidence>
<protein>
    <recommendedName>
        <fullName evidence="5">Transmembrane protein</fullName>
    </recommendedName>
</protein>
<evidence type="ECO:0008006" key="5">
    <source>
        <dbReference type="Google" id="ProtNLM"/>
    </source>
</evidence>
<feature type="compositionally biased region" description="Polar residues" evidence="1">
    <location>
        <begin position="1"/>
        <end position="24"/>
    </location>
</feature>
<dbReference type="EMBL" id="JROU02000224">
    <property type="protein sequence ID" value="OEH79958.1"/>
    <property type="molecule type" value="Genomic_DNA"/>
</dbReference>
<comment type="caution">
    <text evidence="3">The sequence shown here is derived from an EMBL/GenBank/DDBJ whole genome shotgun (WGS) entry which is preliminary data.</text>
</comment>
<proteinExistence type="predicted"/>
<gene>
    <name evidence="3" type="ORF">cyc_01607</name>
</gene>
<dbReference type="VEuPathDB" id="ToxoDB:cyc_01607"/>
<feature type="region of interest" description="Disordered" evidence="1">
    <location>
        <begin position="1"/>
        <end position="71"/>
    </location>
</feature>